<dbReference type="OrthoDB" id="118793at2759"/>
<proteinExistence type="predicted"/>
<keyword evidence="1" id="KW-0175">Coiled coil</keyword>
<feature type="compositionally biased region" description="Low complexity" evidence="2">
    <location>
        <begin position="576"/>
        <end position="585"/>
    </location>
</feature>
<dbReference type="EMBL" id="ANJA01003739">
    <property type="protein sequence ID" value="ETO61682.1"/>
    <property type="molecule type" value="Genomic_DNA"/>
</dbReference>
<sequence>MEQQQIAQSAVSLAVDVKAEETQAEPEPQLDAAVGSPTDDASKSKKKKKKKKKNRRKSLEKVEVEELKADKSEPEEEEMTNQEEAAIEESAVVEVASVASETTVTNQTTVESTVTMETTMESTVTEASAEMEEASNEKETVQTEHNEDSNQKKESAMTDTVAEETLVENTVTEETTVESTVATDRIETEQASIEKETVEIEHHADSDQKQETTASDDELAPPNLERTSSLDTLKATGTKAVGSLFSRFKVGRKKPLPSRTDSAAQLELAVPSPVKTAVKKLEIPEEKNLDDLPMRTKRDFFGEGEQSIHVSAEKEKYDTLEKQRKTEKEAEEAAIAARRTPPSSSGSNSEVQAQLEAAKEQIQATSSMVEETTVTAETESTVVINNTAEEVTDEVTTSTSEGTVEEEAKSDDVLIPASMDKDESTAGEEAPVTLETTDTIEQEATTEVEHGIMASVTETAVNTTTEVMQYSTDDMSKSTSQKLELDLEPRTAAQSDVVSTENTEVLSVKITPPTSELPADTTPPAEPEKMSPVKSLASRFEGKREQSLDSLKFRTVREFFPTERSIRVGAEKQKYEAQAQQQQLKAKAEEEAKSKYKASVKSPVKEAAASELKTSESVAPATATETDGFTTPDGASSRKKMSFDEGYSSANSPSKFSDEALTPVKSIASRFEGKREQSLDSLKFRTVREFFPEERSVRVGSEKQKFEAQAQQDNSLDKLKFRTVREFFPEEGKRSVHVGAEKAKFEAITKQQEEAKAAELKLKHAAPQKSDSTEVSSVEATIDTSSDLGKAQDEVVTSAAATSELKDEDASTVENTVAVEADESLTTTIVEETSAEEEIGNASPSVDADAAVIKNEDTSAQSTESQVDDAKSTELVSPVTSEEIPMSEVIEGQQPVKDTEVSVAVGSDYIAASEEVEMEQPDEPQMSIVEAEVKKEEDAVDVEDTTNQDEPADADIPEEPVSNGQISADIKQTETQESANDVVIDDLAESSVEASSALVNEVTVEPEKPQEPVGTVAEDTTTELVELDLGEQVQDDHTIDSSATATIESATTITEVDVLDVQQPTEAQEAAPENQPEVEKSASSGDNELVELDLGEPVVEPPSVHSNQGPNSRRAMLTTERSFVMEKDDTIEMEDTVVVGERPMTDGEDEFEPLSPTKRRPAHELYAGISSKKELKKKNSTPKLTRKVSVGSVGSAKSSSSKTTVPVPMKRASITAPTASYKAKKAAETEEHKASQLKKQGSASKLKASSPTVPIPMKRASITAPTASYKARKAAEEEAHRPSPQPKKSKKKGEVSETGFIKPPPAAPTVPVPMRRASITAPTASWQARNVSDQSTTDTAPKIHAKPSPTVPVPPRRASIMAPTASFKAKKTTEEVEVAAPARNKRYSNVKSKVLEGIQTGTTHTVTHKKITKEEFIAAERRKSLGSAGVRSVLDAVDRRASLTARATIDGPPEPFIRSAVSRKKLNSTMPRYLNYENAPGYAERARKQYERRKRLEEENAAKSEKRQRELRTFFNERQQKSMMSSAEEVRRGLEAHEFTQLVKESELEAQKALRRDKQRMRSTRSHNRAPSTTSATSSSGVASRTSKKSTVSSASVEEKVVAVPELESVVIEAEEVETTETIEVTKEIVTEQESVVETVQVQEQTIAVVDEDPELNHVAKKIDFDEASSDSERDVANE</sequence>
<feature type="region of interest" description="Disordered" evidence="2">
    <location>
        <begin position="913"/>
        <end position="982"/>
    </location>
</feature>
<feature type="compositionally biased region" description="Low complexity" evidence="2">
    <location>
        <begin position="88"/>
        <end position="128"/>
    </location>
</feature>
<feature type="compositionally biased region" description="Basic and acidic residues" evidence="2">
    <location>
        <begin position="135"/>
        <end position="156"/>
    </location>
</feature>
<feature type="compositionally biased region" description="Low complexity" evidence="2">
    <location>
        <begin position="364"/>
        <end position="402"/>
    </location>
</feature>
<evidence type="ECO:0000313" key="4">
    <source>
        <dbReference type="Proteomes" id="UP000028582"/>
    </source>
</evidence>
<feature type="compositionally biased region" description="Polar residues" evidence="2">
    <location>
        <begin position="341"/>
        <end position="352"/>
    </location>
</feature>
<feature type="compositionally biased region" description="Basic residues" evidence="2">
    <location>
        <begin position="1557"/>
        <end position="1568"/>
    </location>
</feature>
<feature type="compositionally biased region" description="Acidic residues" evidence="2">
    <location>
        <begin position="73"/>
        <end position="87"/>
    </location>
</feature>
<feature type="region of interest" description="Disordered" evidence="2">
    <location>
        <begin position="756"/>
        <end position="826"/>
    </location>
</feature>
<feature type="compositionally biased region" description="Basic and acidic residues" evidence="2">
    <location>
        <begin position="311"/>
        <end position="328"/>
    </location>
</feature>
<feature type="coiled-coil region" evidence="1">
    <location>
        <begin position="1486"/>
        <end position="1513"/>
    </location>
</feature>
<feature type="compositionally biased region" description="Basic residues" evidence="2">
    <location>
        <begin position="44"/>
        <end position="56"/>
    </location>
</feature>
<feature type="compositionally biased region" description="Basic and acidic residues" evidence="2">
    <location>
        <begin position="279"/>
        <end position="301"/>
    </location>
</feature>
<reference evidence="3 4" key="1">
    <citation type="submission" date="2013-11" db="EMBL/GenBank/DDBJ databases">
        <title>The Genome Sequence of Phytophthora parasitica P1976.</title>
        <authorList>
            <consortium name="The Broad Institute Genomics Platform"/>
            <person name="Russ C."/>
            <person name="Tyler B."/>
            <person name="Panabieres F."/>
            <person name="Shan W."/>
            <person name="Tripathy S."/>
            <person name="Grunwald N."/>
            <person name="Machado M."/>
            <person name="Johnson C.S."/>
            <person name="Walker B."/>
            <person name="Young S."/>
            <person name="Zeng Q."/>
            <person name="Gargeya S."/>
            <person name="Fitzgerald M."/>
            <person name="Haas B."/>
            <person name="Abouelleil A."/>
            <person name="Allen A.W."/>
            <person name="Alvarado L."/>
            <person name="Arachchi H.M."/>
            <person name="Berlin A.M."/>
            <person name="Chapman S.B."/>
            <person name="Gainer-Dewar J."/>
            <person name="Goldberg J."/>
            <person name="Griggs A."/>
            <person name="Gujja S."/>
            <person name="Hansen M."/>
            <person name="Howarth C."/>
            <person name="Imamovic A."/>
            <person name="Ireland A."/>
            <person name="Larimer J."/>
            <person name="McCowan C."/>
            <person name="Murphy C."/>
            <person name="Pearson M."/>
            <person name="Poon T.W."/>
            <person name="Priest M."/>
            <person name="Roberts A."/>
            <person name="Saif S."/>
            <person name="Shea T."/>
            <person name="Sisk P."/>
            <person name="Sykes S."/>
            <person name="Wortman J."/>
            <person name="Nusbaum C."/>
            <person name="Birren B."/>
        </authorList>
    </citation>
    <scope>NUCLEOTIDE SEQUENCE [LARGE SCALE GENOMIC DNA]</scope>
    <source>
        <strain evidence="3 4">P1976</strain>
    </source>
</reference>
<accession>A0A080Z4X1</accession>
<feature type="compositionally biased region" description="Basic and acidic residues" evidence="2">
    <location>
        <begin position="57"/>
        <end position="72"/>
    </location>
</feature>
<feature type="compositionally biased region" description="Basic and acidic residues" evidence="2">
    <location>
        <begin position="184"/>
        <end position="210"/>
    </location>
</feature>
<organism evidence="3 4">
    <name type="scientific">Phytophthora nicotianae P1976</name>
    <dbReference type="NCBI Taxonomy" id="1317066"/>
    <lineage>
        <taxon>Eukaryota</taxon>
        <taxon>Sar</taxon>
        <taxon>Stramenopiles</taxon>
        <taxon>Oomycota</taxon>
        <taxon>Peronosporomycetes</taxon>
        <taxon>Peronosporales</taxon>
        <taxon>Peronosporaceae</taxon>
        <taxon>Phytophthora</taxon>
    </lineage>
</organism>
<evidence type="ECO:0000256" key="1">
    <source>
        <dbReference type="SAM" id="Coils"/>
    </source>
</evidence>
<feature type="compositionally biased region" description="Polar residues" evidence="2">
    <location>
        <begin position="492"/>
        <end position="505"/>
    </location>
</feature>
<dbReference type="Proteomes" id="UP000028582">
    <property type="component" value="Unassembled WGS sequence"/>
</dbReference>
<comment type="caution">
    <text evidence="3">The sequence shown here is derived from an EMBL/GenBank/DDBJ whole genome shotgun (WGS) entry which is preliminary data.</text>
</comment>
<feature type="compositionally biased region" description="Basic and acidic residues" evidence="2">
    <location>
        <begin position="565"/>
        <end position="575"/>
    </location>
</feature>
<feature type="region of interest" description="Disordered" evidence="2">
    <location>
        <begin position="1062"/>
        <end position="1357"/>
    </location>
</feature>
<feature type="region of interest" description="Disordered" evidence="2">
    <location>
        <begin position="17"/>
        <end position="440"/>
    </location>
</feature>
<feature type="region of interest" description="Disordered" evidence="2">
    <location>
        <begin position="565"/>
        <end position="662"/>
    </location>
</feature>
<feature type="compositionally biased region" description="Pro residues" evidence="2">
    <location>
        <begin position="1302"/>
        <end position="1311"/>
    </location>
</feature>
<protein>
    <submittedName>
        <fullName evidence="3">Uncharacterized protein</fullName>
    </submittedName>
</protein>
<feature type="compositionally biased region" description="Basic and acidic residues" evidence="2">
    <location>
        <begin position="1225"/>
        <end position="1234"/>
    </location>
</feature>
<feature type="compositionally biased region" description="Basic residues" evidence="2">
    <location>
        <begin position="1174"/>
        <end position="1186"/>
    </location>
</feature>
<name>A0A080Z4X1_PHYNI</name>
<feature type="compositionally biased region" description="Acidic residues" evidence="2">
    <location>
        <begin position="938"/>
        <end position="958"/>
    </location>
</feature>
<gene>
    <name evidence="3" type="ORF">F444_20335</name>
</gene>
<feature type="region of interest" description="Disordered" evidence="2">
    <location>
        <begin position="489"/>
        <end position="544"/>
    </location>
</feature>
<feature type="region of interest" description="Disordered" evidence="2">
    <location>
        <begin position="856"/>
        <end position="898"/>
    </location>
</feature>
<feature type="region of interest" description="Disordered" evidence="2">
    <location>
        <begin position="1550"/>
        <end position="1599"/>
    </location>
</feature>
<feature type="compositionally biased region" description="Low complexity" evidence="2">
    <location>
        <begin position="167"/>
        <end position="183"/>
    </location>
</feature>
<feature type="compositionally biased region" description="Low complexity" evidence="2">
    <location>
        <begin position="1062"/>
        <end position="1075"/>
    </location>
</feature>
<feature type="compositionally biased region" description="Polar residues" evidence="2">
    <location>
        <begin position="769"/>
        <end position="787"/>
    </location>
</feature>
<feature type="compositionally biased region" description="Low complexity" evidence="2">
    <location>
        <begin position="1188"/>
        <end position="1208"/>
    </location>
</feature>
<feature type="compositionally biased region" description="Low complexity" evidence="2">
    <location>
        <begin position="1572"/>
        <end position="1599"/>
    </location>
</feature>
<feature type="compositionally biased region" description="Polar residues" evidence="2">
    <location>
        <begin position="1237"/>
        <end position="1252"/>
    </location>
</feature>
<evidence type="ECO:0000313" key="3">
    <source>
        <dbReference type="EMBL" id="ETO61682.1"/>
    </source>
</evidence>
<feature type="compositionally biased region" description="Polar residues" evidence="2">
    <location>
        <begin position="1320"/>
        <end position="1339"/>
    </location>
</feature>
<evidence type="ECO:0000256" key="2">
    <source>
        <dbReference type="SAM" id="MobiDB-lite"/>
    </source>
</evidence>